<evidence type="ECO:0000313" key="2">
    <source>
        <dbReference type="Proteomes" id="UP000887577"/>
    </source>
</evidence>
<accession>A0A914Z3X8</accession>
<evidence type="ECO:0000313" key="3">
    <source>
        <dbReference type="WBParaSite" id="PSU_v2.g4957.t1"/>
    </source>
</evidence>
<dbReference type="WBParaSite" id="PSU_v2.g4957.t1">
    <property type="protein sequence ID" value="PSU_v2.g4957.t1"/>
    <property type="gene ID" value="PSU_v2.g4957"/>
</dbReference>
<feature type="compositionally biased region" description="Low complexity" evidence="1">
    <location>
        <begin position="36"/>
        <end position="49"/>
    </location>
</feature>
<sequence length="293" mass="32124">MGNKPGQPLREDSRTQLQTAETLSVTPISSQHQSRKTGSSGSSTSNSRNSKQEAKKKNKLRKKRLPHPKLNQPSTLPPTAAVIQQTTQSVTGSDPNLLNQNQQVPEFLKKDQTIEEQVEGGGGGKLTEVKPTRKSKSSGKKDANRTTEETIEKDAKTDTVEKTTESPAPGTTSGGGLAKRKKYKISGPKPKDENTEFERIKTKARPARQKKNAQLAGSRNLAKMMDQTKTKEELSLKSFEEEEELVTARLEPTQQLSDATTQSADNKTSGDTADKSAEATDHTRHANKRSDYL</sequence>
<feature type="compositionally biased region" description="Basic and acidic residues" evidence="1">
    <location>
        <begin position="226"/>
        <end position="239"/>
    </location>
</feature>
<feature type="compositionally biased region" description="Basic and acidic residues" evidence="1">
    <location>
        <begin position="189"/>
        <end position="201"/>
    </location>
</feature>
<protein>
    <submittedName>
        <fullName evidence="3">Uncharacterized protein</fullName>
    </submittedName>
</protein>
<proteinExistence type="predicted"/>
<evidence type="ECO:0000256" key="1">
    <source>
        <dbReference type="SAM" id="MobiDB-lite"/>
    </source>
</evidence>
<feature type="compositionally biased region" description="Basic and acidic residues" evidence="1">
    <location>
        <begin position="272"/>
        <end position="293"/>
    </location>
</feature>
<dbReference type="AlphaFoldDB" id="A0A914Z3X8"/>
<keyword evidence="2" id="KW-1185">Reference proteome</keyword>
<feature type="region of interest" description="Disordered" evidence="1">
    <location>
        <begin position="1"/>
        <end position="293"/>
    </location>
</feature>
<organism evidence="2 3">
    <name type="scientific">Panagrolaimus superbus</name>
    <dbReference type="NCBI Taxonomy" id="310955"/>
    <lineage>
        <taxon>Eukaryota</taxon>
        <taxon>Metazoa</taxon>
        <taxon>Ecdysozoa</taxon>
        <taxon>Nematoda</taxon>
        <taxon>Chromadorea</taxon>
        <taxon>Rhabditida</taxon>
        <taxon>Tylenchina</taxon>
        <taxon>Panagrolaimomorpha</taxon>
        <taxon>Panagrolaimoidea</taxon>
        <taxon>Panagrolaimidae</taxon>
        <taxon>Panagrolaimus</taxon>
    </lineage>
</organism>
<feature type="compositionally biased region" description="Polar residues" evidence="1">
    <location>
        <begin position="252"/>
        <end position="271"/>
    </location>
</feature>
<feature type="compositionally biased region" description="Basic residues" evidence="1">
    <location>
        <begin position="56"/>
        <end position="67"/>
    </location>
</feature>
<feature type="compositionally biased region" description="Basic residues" evidence="1">
    <location>
        <begin position="202"/>
        <end position="211"/>
    </location>
</feature>
<feature type="compositionally biased region" description="Basic and acidic residues" evidence="1">
    <location>
        <begin position="139"/>
        <end position="164"/>
    </location>
</feature>
<name>A0A914Z3X8_9BILA</name>
<feature type="compositionally biased region" description="Polar residues" evidence="1">
    <location>
        <begin position="15"/>
        <end position="32"/>
    </location>
</feature>
<dbReference type="Proteomes" id="UP000887577">
    <property type="component" value="Unplaced"/>
</dbReference>
<feature type="compositionally biased region" description="Polar residues" evidence="1">
    <location>
        <begin position="82"/>
        <end position="104"/>
    </location>
</feature>
<reference evidence="3" key="1">
    <citation type="submission" date="2022-11" db="UniProtKB">
        <authorList>
            <consortium name="WormBaseParasite"/>
        </authorList>
    </citation>
    <scope>IDENTIFICATION</scope>
</reference>